<dbReference type="Proteomes" id="UP001497623">
    <property type="component" value="Unassembled WGS sequence"/>
</dbReference>
<organism evidence="2 3">
    <name type="scientific">Meganyctiphanes norvegica</name>
    <name type="common">Northern krill</name>
    <name type="synonym">Thysanopoda norvegica</name>
    <dbReference type="NCBI Taxonomy" id="48144"/>
    <lineage>
        <taxon>Eukaryota</taxon>
        <taxon>Metazoa</taxon>
        <taxon>Ecdysozoa</taxon>
        <taxon>Arthropoda</taxon>
        <taxon>Crustacea</taxon>
        <taxon>Multicrustacea</taxon>
        <taxon>Malacostraca</taxon>
        <taxon>Eumalacostraca</taxon>
        <taxon>Eucarida</taxon>
        <taxon>Euphausiacea</taxon>
        <taxon>Euphausiidae</taxon>
        <taxon>Meganyctiphanes</taxon>
    </lineage>
</organism>
<evidence type="ECO:0000313" key="3">
    <source>
        <dbReference type="Proteomes" id="UP001497623"/>
    </source>
</evidence>
<dbReference type="EMBL" id="CAXKWB010034562">
    <property type="protein sequence ID" value="CAL4144981.1"/>
    <property type="molecule type" value="Genomic_DNA"/>
</dbReference>
<dbReference type="PANTHER" id="PTHR33332">
    <property type="entry name" value="REVERSE TRANSCRIPTASE DOMAIN-CONTAINING PROTEIN"/>
    <property type="match status" value="1"/>
</dbReference>
<proteinExistence type="predicted"/>
<gene>
    <name evidence="2" type="ORF">MNOR_LOCUS29589</name>
</gene>
<keyword evidence="3" id="KW-1185">Reference proteome</keyword>
<comment type="caution">
    <text evidence="2">The sequence shown here is derived from an EMBL/GenBank/DDBJ whole genome shotgun (WGS) entry which is preliminary data.</text>
</comment>
<accession>A0AAV2RUL0</accession>
<dbReference type="Pfam" id="PF00078">
    <property type="entry name" value="RVT_1"/>
    <property type="match status" value="1"/>
</dbReference>
<dbReference type="PROSITE" id="PS50878">
    <property type="entry name" value="RT_POL"/>
    <property type="match status" value="1"/>
</dbReference>
<evidence type="ECO:0000313" key="2">
    <source>
        <dbReference type="EMBL" id="CAL4144981.1"/>
    </source>
</evidence>
<dbReference type="InterPro" id="IPR000477">
    <property type="entry name" value="RT_dom"/>
</dbReference>
<name>A0AAV2RUL0_MEGNR</name>
<feature type="domain" description="Reverse transcriptase" evidence="1">
    <location>
        <begin position="1"/>
        <end position="139"/>
    </location>
</feature>
<reference evidence="2 3" key="1">
    <citation type="submission" date="2024-05" db="EMBL/GenBank/DDBJ databases">
        <authorList>
            <person name="Wallberg A."/>
        </authorList>
    </citation>
    <scope>NUCLEOTIDE SEQUENCE [LARGE SCALE GENOMIC DNA]</scope>
</reference>
<protein>
    <recommendedName>
        <fullName evidence="1">Reverse transcriptase domain-containing protein</fullName>
    </recommendedName>
</protein>
<sequence length="139" mass="15628">FMDLSKAFDVLDHNILALNLEHYGLRGKSLELLLSLISNRIYFVCANGVKSNTKTVNISVPQGSTLGPLLFLIYVNDMINSSSVFYFTQFTDDTTLTVSGSDLNLFTQTKGTELDKALDWLVSNKFILNFNKNSHYAIY</sequence>
<dbReference type="AlphaFoldDB" id="A0AAV2RUL0"/>
<evidence type="ECO:0000259" key="1">
    <source>
        <dbReference type="PROSITE" id="PS50878"/>
    </source>
</evidence>
<feature type="non-terminal residue" evidence="2">
    <location>
        <position position="1"/>
    </location>
</feature>